<organism evidence="6 7">
    <name type="scientific">Mytilus edulis</name>
    <name type="common">Blue mussel</name>
    <dbReference type="NCBI Taxonomy" id="6550"/>
    <lineage>
        <taxon>Eukaryota</taxon>
        <taxon>Metazoa</taxon>
        <taxon>Spiralia</taxon>
        <taxon>Lophotrochozoa</taxon>
        <taxon>Mollusca</taxon>
        <taxon>Bivalvia</taxon>
        <taxon>Autobranchia</taxon>
        <taxon>Pteriomorphia</taxon>
        <taxon>Mytilida</taxon>
        <taxon>Mytiloidea</taxon>
        <taxon>Mytilidae</taxon>
        <taxon>Mytilinae</taxon>
        <taxon>Mytilus</taxon>
    </lineage>
</organism>
<dbReference type="GO" id="GO:0004867">
    <property type="term" value="F:serine-type endopeptidase inhibitor activity"/>
    <property type="evidence" value="ECO:0007669"/>
    <property type="project" value="UniProtKB-KW"/>
</dbReference>
<dbReference type="InterPro" id="IPR050653">
    <property type="entry name" value="Prot_Inhib_GrowthFact_Antg"/>
</dbReference>
<evidence type="ECO:0000256" key="3">
    <source>
        <dbReference type="ARBA" id="ARBA00023157"/>
    </source>
</evidence>
<dbReference type="PROSITE" id="PS51465">
    <property type="entry name" value="KAZAL_2"/>
    <property type="match status" value="1"/>
</dbReference>
<feature type="compositionally biased region" description="Low complexity" evidence="4">
    <location>
        <begin position="9"/>
        <end position="22"/>
    </location>
</feature>
<comment type="caution">
    <text evidence="6">The sequence shown here is derived from an EMBL/GenBank/DDBJ whole genome shotgun (WGS) entry which is preliminary data.</text>
</comment>
<evidence type="ECO:0000313" key="7">
    <source>
        <dbReference type="Proteomes" id="UP000683360"/>
    </source>
</evidence>
<accession>A0A8S3QMP3</accession>
<evidence type="ECO:0000313" key="6">
    <source>
        <dbReference type="EMBL" id="CAG2197865.1"/>
    </source>
</evidence>
<feature type="compositionally biased region" description="Polar residues" evidence="4">
    <location>
        <begin position="66"/>
        <end position="88"/>
    </location>
</feature>
<protein>
    <recommendedName>
        <fullName evidence="5">Kazal-like domain-containing protein</fullName>
    </recommendedName>
</protein>
<evidence type="ECO:0000256" key="2">
    <source>
        <dbReference type="ARBA" id="ARBA00022900"/>
    </source>
</evidence>
<dbReference type="SUPFAM" id="SSF100895">
    <property type="entry name" value="Kazal-type serine protease inhibitors"/>
    <property type="match status" value="3"/>
</dbReference>
<dbReference type="CDD" id="cd00104">
    <property type="entry name" value="KAZAL_FS"/>
    <property type="match status" value="1"/>
</dbReference>
<dbReference type="Pfam" id="PF07648">
    <property type="entry name" value="Kazal_2"/>
    <property type="match status" value="3"/>
</dbReference>
<keyword evidence="3" id="KW-1015">Disulfide bond</keyword>
<feature type="compositionally biased region" description="Low complexity" evidence="4">
    <location>
        <begin position="420"/>
        <end position="457"/>
    </location>
</feature>
<dbReference type="Pfam" id="PF00050">
    <property type="entry name" value="Kazal_1"/>
    <property type="match status" value="1"/>
</dbReference>
<feature type="domain" description="Kazal-like" evidence="5">
    <location>
        <begin position="464"/>
        <end position="519"/>
    </location>
</feature>
<dbReference type="SMART" id="SM00280">
    <property type="entry name" value="KAZAL"/>
    <property type="match status" value="3"/>
</dbReference>
<dbReference type="InterPro" id="IPR036058">
    <property type="entry name" value="Kazal_dom_sf"/>
</dbReference>
<evidence type="ECO:0000256" key="4">
    <source>
        <dbReference type="SAM" id="MobiDB-lite"/>
    </source>
</evidence>
<evidence type="ECO:0000256" key="1">
    <source>
        <dbReference type="ARBA" id="ARBA00022690"/>
    </source>
</evidence>
<reference evidence="6" key="1">
    <citation type="submission" date="2021-03" db="EMBL/GenBank/DDBJ databases">
        <authorList>
            <person name="Bekaert M."/>
        </authorList>
    </citation>
    <scope>NUCLEOTIDE SEQUENCE</scope>
</reference>
<dbReference type="InterPro" id="IPR002350">
    <property type="entry name" value="Kazal_dom"/>
</dbReference>
<dbReference type="AlphaFoldDB" id="A0A8S3QMP3"/>
<feature type="region of interest" description="Disordered" evidence="4">
    <location>
        <begin position="418"/>
        <end position="461"/>
    </location>
</feature>
<dbReference type="Proteomes" id="UP000683360">
    <property type="component" value="Unassembled WGS sequence"/>
</dbReference>
<feature type="region of interest" description="Disordered" evidence="4">
    <location>
        <begin position="606"/>
        <end position="631"/>
    </location>
</feature>
<gene>
    <name evidence="6" type="ORF">MEDL_12670</name>
</gene>
<feature type="compositionally biased region" description="Low complexity" evidence="4">
    <location>
        <begin position="606"/>
        <end position="627"/>
    </location>
</feature>
<proteinExistence type="predicted"/>
<keyword evidence="7" id="KW-1185">Reference proteome</keyword>
<feature type="region of interest" description="Disordered" evidence="4">
    <location>
        <begin position="1"/>
        <end position="88"/>
    </location>
</feature>
<dbReference type="PANTHER" id="PTHR10913">
    <property type="entry name" value="FOLLISTATIN-RELATED"/>
    <property type="match status" value="1"/>
</dbReference>
<feature type="region of interest" description="Disordered" evidence="4">
    <location>
        <begin position="354"/>
        <end position="383"/>
    </location>
</feature>
<evidence type="ECO:0000259" key="5">
    <source>
        <dbReference type="PROSITE" id="PS51465"/>
    </source>
</evidence>
<dbReference type="EMBL" id="CAJPWZ010000655">
    <property type="protein sequence ID" value="CAG2197865.1"/>
    <property type="molecule type" value="Genomic_DNA"/>
</dbReference>
<sequence>MPRRGVKRTNNSNSNSNTSDNTAFDESDTKKLSKKERKQRKKNKLSNVNKGEHISEHLSGSGEVRNVNNETSSTVDKGNVMSSSNQPRYFNDTNLMYSQSPSPMFQMQNQSQHLCSTPINGNPGMMSYPYPIHQVHHTSPHAQQFPEQRPGWVDEMFQRMDSFEIKLGKLEQIDSVVTSINSKINKLEHNAKSIDDRMDQVERSAQLISNDFDKQKVVFSKFKTELDTISKQIKSGGTHSVDGIGETLDVILLFGKTSAFFNSGMPCDVILSFNCDRFSVDTDERICDTNGFLYHNFCAFDQAVCKDSTLVIDSSFSCLLSPATATVKPPTTATIKPLITATVKPLTTATVKPPTTATVNPMTTATIKPPTTATVKPTTTATVKPPTTATIELTTTATKTTTMTSGTKMSTTAQILMTGTTDKPTTKTLTTQKPQSTTPQPNSTTSNPQPTTKQPSTARPTRNLLEQMFCDNKNTIVCKYDPNKVCGTDGVTYDNNCEFAKVQCDNIYLQIKNAGDCIVSVIYGVSATVSFEELCREIILLDCSQLTVDTDETVCDSNGNSYMNFCAFDQARCKDKRIQIDAEFGCLTTTNKMASTTKMATPMKTTLMPATTPTPTTTTTKPTTTPKPTRDQLGQLFCDNKGIVTCSYDPVKVCASNGVTHTNK</sequence>
<keyword evidence="2" id="KW-0722">Serine protease inhibitor</keyword>
<dbReference type="OrthoDB" id="126772at2759"/>
<feature type="compositionally biased region" description="Basic residues" evidence="4">
    <location>
        <begin position="32"/>
        <end position="44"/>
    </location>
</feature>
<dbReference type="GO" id="GO:0005576">
    <property type="term" value="C:extracellular region"/>
    <property type="evidence" value="ECO:0007669"/>
    <property type="project" value="TreeGrafter"/>
</dbReference>
<dbReference type="PANTHER" id="PTHR10913:SF45">
    <property type="entry name" value="FOLLISTATIN, ISOFORM A-RELATED"/>
    <property type="match status" value="1"/>
</dbReference>
<keyword evidence="1" id="KW-0646">Protease inhibitor</keyword>
<name>A0A8S3QMP3_MYTED</name>
<dbReference type="Gene3D" id="3.30.60.30">
    <property type="match status" value="1"/>
</dbReference>